<dbReference type="AlphaFoldDB" id="B7KAW2"/>
<proteinExistence type="predicted"/>
<feature type="transmembrane region" description="Helical" evidence="3">
    <location>
        <begin position="438"/>
        <end position="459"/>
    </location>
</feature>
<dbReference type="eggNOG" id="COG0515">
    <property type="taxonomic scope" value="Bacteria"/>
</dbReference>
<protein>
    <submittedName>
        <fullName evidence="5">Putative serine/threonine kinase</fullName>
    </submittedName>
</protein>
<dbReference type="GO" id="GO:0005524">
    <property type="term" value="F:ATP binding"/>
    <property type="evidence" value="ECO:0007669"/>
    <property type="project" value="InterPro"/>
</dbReference>
<dbReference type="PANTHER" id="PTHR30570:SF1">
    <property type="entry name" value="PHOSPHATE-BINDING PROTEIN PSTS"/>
    <property type="match status" value="1"/>
</dbReference>
<sequence length="812" mass="91676">MKLADLYHQVRNKIRYIVSFGRFNPASSSGQQAILHEIRRKAVEASQRVDIPGTNSQSSQSPQPNSFQVNLPWSSPSESGEAISPKASYSPLNHSPAFVKNQELTNDPYYPEYQCKTNDALGCPYPQQTLQQTPQAKFCLGCAFPVPLAQSREIRGRRGIYQIGTLLGKRGMGRLYQGVQTNDPQPIVIKEYLLPNRCFKNLDDVQQRQGTFVRVANLSCADGRDKDFRLLIPTEAIADEQERRCYLITKNNLETLPTLQTYLSTHGSMNEDQVKLLLDQILQTLEFLHGQRFQFDSGQIGNGLVHGNLSLNSILISEVNSQEFFVYLTDLLIWEYLFYRPDVQITPKTINDDLISVGEIGFKMLVGQTTLDPRNDQHWPTLQPEFKQFLLQLLGLEGSFSTATQGRDVLLKLPKPAIKDPSPLKADADIDDPKRKVFTPWILAPAIVVLVAVVGSLLWRTFRKPPIVVEQKNLVSTIEEIIVTVGNFTYSLEEKGAASYIFLTPTLLSSRQSLIDELESRKPGLSLQEIWAQDVQEAETQVTQETANFAIINQVNPSYPNSLHSQPIAYDGLLIFVPFIKDAREQALPKALGGKITFEQVRKLYTGKVQNWKEIGGPDLQVQLYAPTEPSAIQLFEKKVLQDNSSIAIFRDKLKQRDIQEQPTSATIRNLQYEFENEQIAGVSFGFSSQIFGQCGAYPLALQVESDSPLIAFLKRILFLGDDAQQAWIQQSNHQRIDPSTPLCKKGSHQIAQELFQTKQYPLSFPVVVLYPRNNRNEPRYQIGEKFSDMLTTEEGQELLQETNLVPLQPLD</sequence>
<dbReference type="RefSeq" id="WP_012599016.1">
    <property type="nucleotide sequence ID" value="NC_011729.1"/>
</dbReference>
<dbReference type="SUPFAM" id="SSF56112">
    <property type="entry name" value="Protein kinase-like (PK-like)"/>
    <property type="match status" value="1"/>
</dbReference>
<gene>
    <name evidence="5" type="ordered locus">PCC7424_1634</name>
</gene>
<keyword evidence="1" id="KW-0732">Signal</keyword>
<dbReference type="KEGG" id="cyc:PCC7424_1634"/>
<dbReference type="Proteomes" id="UP000002384">
    <property type="component" value="Chromosome"/>
</dbReference>
<evidence type="ECO:0000256" key="1">
    <source>
        <dbReference type="ARBA" id="ARBA00022729"/>
    </source>
</evidence>
<dbReference type="Gene3D" id="1.10.510.10">
    <property type="entry name" value="Transferase(Phosphotransferase) domain 1"/>
    <property type="match status" value="1"/>
</dbReference>
<accession>B7KAW2</accession>
<dbReference type="SUPFAM" id="SSF53850">
    <property type="entry name" value="Periplasmic binding protein-like II"/>
    <property type="match status" value="1"/>
</dbReference>
<feature type="compositionally biased region" description="Polar residues" evidence="2">
    <location>
        <begin position="67"/>
        <end position="78"/>
    </location>
</feature>
<evidence type="ECO:0000313" key="5">
    <source>
        <dbReference type="EMBL" id="ACK70072.1"/>
    </source>
</evidence>
<keyword evidence="5" id="KW-0418">Kinase</keyword>
<feature type="domain" description="Protein kinase" evidence="4">
    <location>
        <begin position="161"/>
        <end position="442"/>
    </location>
</feature>
<evidence type="ECO:0000256" key="2">
    <source>
        <dbReference type="SAM" id="MobiDB-lite"/>
    </source>
</evidence>
<feature type="region of interest" description="Disordered" evidence="2">
    <location>
        <begin position="45"/>
        <end position="88"/>
    </location>
</feature>
<keyword evidence="3" id="KW-0472">Membrane</keyword>
<evidence type="ECO:0000313" key="6">
    <source>
        <dbReference type="Proteomes" id="UP000002384"/>
    </source>
</evidence>
<keyword evidence="6" id="KW-1185">Reference proteome</keyword>
<dbReference type="GO" id="GO:0004672">
    <property type="term" value="F:protein kinase activity"/>
    <property type="evidence" value="ECO:0007669"/>
    <property type="project" value="InterPro"/>
</dbReference>
<dbReference type="PANTHER" id="PTHR30570">
    <property type="entry name" value="PERIPLASMIC PHOSPHATE BINDING COMPONENT OF PHOSPHATE ABC TRANSPORTER"/>
    <property type="match status" value="1"/>
</dbReference>
<dbReference type="eggNOG" id="COG0226">
    <property type="taxonomic scope" value="Bacteria"/>
</dbReference>
<dbReference type="HOGENOM" id="CLU_375459_0_0_3"/>
<organism evidence="5 6">
    <name type="scientific">Gloeothece citriformis (strain PCC 7424)</name>
    <name type="common">Cyanothece sp. (strain PCC 7424)</name>
    <dbReference type="NCBI Taxonomy" id="65393"/>
    <lineage>
        <taxon>Bacteria</taxon>
        <taxon>Bacillati</taxon>
        <taxon>Cyanobacteriota</taxon>
        <taxon>Cyanophyceae</taxon>
        <taxon>Oscillatoriophycideae</taxon>
        <taxon>Chroococcales</taxon>
        <taxon>Aphanothecaceae</taxon>
        <taxon>Gloeothece</taxon>
        <taxon>Gloeothece citriformis</taxon>
    </lineage>
</organism>
<dbReference type="EMBL" id="CP001291">
    <property type="protein sequence ID" value="ACK70072.1"/>
    <property type="molecule type" value="Genomic_DNA"/>
</dbReference>
<keyword evidence="5" id="KW-0808">Transferase</keyword>
<evidence type="ECO:0000256" key="3">
    <source>
        <dbReference type="SAM" id="Phobius"/>
    </source>
</evidence>
<dbReference type="InterPro" id="IPR050811">
    <property type="entry name" value="Phosphate_ABC_transporter"/>
</dbReference>
<keyword evidence="3" id="KW-0812">Transmembrane</keyword>
<dbReference type="Gene3D" id="3.40.190.10">
    <property type="entry name" value="Periplasmic binding protein-like II"/>
    <property type="match status" value="2"/>
</dbReference>
<dbReference type="STRING" id="65393.PCC7424_1634"/>
<evidence type="ECO:0000259" key="4">
    <source>
        <dbReference type="PROSITE" id="PS50011"/>
    </source>
</evidence>
<name>B7KAW2_GLOC7</name>
<dbReference type="OrthoDB" id="507876at2"/>
<dbReference type="InterPro" id="IPR011009">
    <property type="entry name" value="Kinase-like_dom_sf"/>
</dbReference>
<dbReference type="InterPro" id="IPR024370">
    <property type="entry name" value="PBP_domain"/>
</dbReference>
<dbReference type="PROSITE" id="PS50011">
    <property type="entry name" value="PROTEIN_KINASE_DOM"/>
    <property type="match status" value="1"/>
</dbReference>
<dbReference type="InterPro" id="IPR000719">
    <property type="entry name" value="Prot_kinase_dom"/>
</dbReference>
<feature type="compositionally biased region" description="Low complexity" evidence="2">
    <location>
        <begin position="55"/>
        <end position="66"/>
    </location>
</feature>
<keyword evidence="3" id="KW-1133">Transmembrane helix</keyword>
<reference evidence="6" key="1">
    <citation type="journal article" date="2011" name="MBio">
        <title>Novel metabolic attributes of the genus Cyanothece, comprising a group of unicellular nitrogen-fixing Cyanobacteria.</title>
        <authorList>
            <person name="Bandyopadhyay A."/>
            <person name="Elvitigala T."/>
            <person name="Welsh E."/>
            <person name="Stockel J."/>
            <person name="Liberton M."/>
            <person name="Min H."/>
            <person name="Sherman L.A."/>
            <person name="Pakrasi H.B."/>
        </authorList>
    </citation>
    <scope>NUCLEOTIDE SEQUENCE [LARGE SCALE GENOMIC DNA]</scope>
    <source>
        <strain evidence="6">PCC 7424</strain>
    </source>
</reference>
<dbReference type="Pfam" id="PF12849">
    <property type="entry name" value="PBP_like_2"/>
    <property type="match status" value="1"/>
</dbReference>